<protein>
    <submittedName>
        <fullName evidence="1">Uncharacterized protein</fullName>
    </submittedName>
</protein>
<evidence type="ECO:0000313" key="1">
    <source>
        <dbReference type="EMBL" id="AMM02833.1"/>
    </source>
</evidence>
<keyword evidence="2" id="KW-1185">Reference proteome</keyword>
<reference evidence="1 2" key="2">
    <citation type="journal article" date="2016" name="Environ. Microbiol.">
        <title>The revisited genome of Pseudomonas putida KT2440 enlightens its value as a robust metabolic chassis.</title>
        <authorList>
            <person name="Belda E."/>
            <person name="van Heck R.G."/>
            <person name="Lopez-Sanchez M.J."/>
            <person name="Cruveiller S."/>
            <person name="Barbe V."/>
            <person name="Fraser C."/>
            <person name="Klenk H.P."/>
            <person name="Petersen J."/>
            <person name="Morgat A."/>
            <person name="Nikel P.I."/>
            <person name="Vallenet D."/>
            <person name="Rouy Z."/>
            <person name="Sekowska A."/>
            <person name="Martins Dos Santos V.A."/>
            <person name="de Lorenzo V."/>
            <person name="Danchin A."/>
            <person name="Medigue C."/>
        </authorList>
    </citation>
    <scope>NUCLEOTIDE SEQUENCE [LARGE SCALE GENOMIC DNA]</scope>
    <source>
        <strain evidence="2">ATCC 47054 / DSM 6125 / CFBP 8728 / NCIMB 11950 / KT2440</strain>
    </source>
</reference>
<dbReference type="RefSeq" id="WP_049586805.1">
    <property type="nucleotide sequence ID" value="NC_002947.4"/>
</dbReference>
<accession>A0A140FW50</accession>
<reference evidence="1 2" key="1">
    <citation type="journal article" date="2002" name="Environ. Microbiol.">
        <title>Complete genome sequence and comparative analysis of the metabolically versatile Pseudomonas putida KT2440.</title>
        <authorList>
            <person name="Nelson K.E."/>
            <person name="Weinel C."/>
            <person name="Paulsen I.T."/>
            <person name="Dodson R.J."/>
            <person name="Hilbert H."/>
            <person name="Martins dos Santos V.A."/>
            <person name="Fouts D.E."/>
            <person name="Gill S.R."/>
            <person name="Pop M."/>
            <person name="Holmes M."/>
            <person name="Brinkac L."/>
            <person name="Beanan M."/>
            <person name="DeBoy R.T."/>
            <person name="Daugherty S."/>
            <person name="Kolonay J."/>
            <person name="Madupu R."/>
            <person name="Nelson W."/>
            <person name="White O."/>
            <person name="Peterson J."/>
            <person name="Khouri H."/>
            <person name="Hance I."/>
            <person name="Chris Lee P."/>
            <person name="Holtzapple E."/>
            <person name="Scanlan D."/>
            <person name="Tran K."/>
            <person name="Moazzez A."/>
            <person name="Utterback T."/>
            <person name="Rizzo M."/>
            <person name="Lee K."/>
            <person name="Kosack D."/>
            <person name="Moestl D."/>
            <person name="Wedler H."/>
            <person name="Lauber J."/>
            <person name="Stjepandic D."/>
            <person name="Hoheisel J."/>
            <person name="Straetz M."/>
            <person name="Heim S."/>
            <person name="Kiewitz C."/>
            <person name="Eisen J.A."/>
            <person name="Timmis K.N."/>
            <person name="Dusterhoft A."/>
            <person name="Tummler B."/>
            <person name="Fraser C.M."/>
        </authorList>
    </citation>
    <scope>NUCLEOTIDE SEQUENCE [LARGE SCALE GENOMIC DNA]</scope>
    <source>
        <strain evidence="2">ATCC 47054 / DSM 6125 / CFBP 8728 / NCIMB 11950 / KT2440</strain>
    </source>
</reference>
<dbReference type="Proteomes" id="UP000000556">
    <property type="component" value="Chromosome"/>
</dbReference>
<dbReference type="AlphaFoldDB" id="A0A140FW50"/>
<dbReference type="BioCyc" id="PPUT160488:G1G01-2083-MONOMER"/>
<gene>
    <name evidence="1" type="ordered locus">PP_5495</name>
</gene>
<name>A0A140FW50_PSEPK</name>
<dbReference type="EMBL" id="AE015451">
    <property type="protein sequence ID" value="AMM02833.1"/>
    <property type="molecule type" value="Genomic_DNA"/>
</dbReference>
<dbReference type="STRING" id="160488.PP_5495"/>
<sequence>MTNQIEAIISKAFGIPLIQLEHGMVNNDILEFWCFRWIRNARECNTPKKYEHIKIESQGYSDEFIEHKLASCTNIKDLDDADLNVNLMVSSHGDENREQLISNIFHVAHKQLMIRDFGAFFDSFDSECVGITREAEEFQSSQIRQ</sequence>
<organism evidence="1 2">
    <name type="scientific">Pseudomonas putida (strain ATCC 47054 / DSM 6125 / CFBP 8728 / NCIMB 11950 / KT2440)</name>
    <dbReference type="NCBI Taxonomy" id="160488"/>
    <lineage>
        <taxon>Bacteria</taxon>
        <taxon>Pseudomonadati</taxon>
        <taxon>Pseudomonadota</taxon>
        <taxon>Gammaproteobacteria</taxon>
        <taxon>Pseudomonadales</taxon>
        <taxon>Pseudomonadaceae</taxon>
        <taxon>Pseudomonas</taxon>
    </lineage>
</organism>
<dbReference type="KEGG" id="ppu:PP_5495"/>
<evidence type="ECO:0000313" key="2">
    <source>
        <dbReference type="Proteomes" id="UP000000556"/>
    </source>
</evidence>
<proteinExistence type="predicted"/>